<evidence type="ECO:0000313" key="3">
    <source>
        <dbReference type="Proteomes" id="UP000215374"/>
    </source>
</evidence>
<reference evidence="2 3" key="1">
    <citation type="submission" date="2017-06" db="EMBL/GenBank/DDBJ databases">
        <authorList>
            <consortium name="Pathogen Informatics"/>
        </authorList>
    </citation>
    <scope>NUCLEOTIDE SEQUENCE [LARGE SCALE GENOMIC DNA]</scope>
    <source>
        <strain evidence="2 3">NCTC13015</strain>
    </source>
</reference>
<dbReference type="OrthoDB" id="4570395at2"/>
<feature type="region of interest" description="Disordered" evidence="1">
    <location>
        <begin position="82"/>
        <end position="116"/>
    </location>
</feature>
<dbReference type="EMBL" id="LT906467">
    <property type="protein sequence ID" value="SNV70788.1"/>
    <property type="molecule type" value="Genomic_DNA"/>
</dbReference>
<accession>A0A239ZJ84</accession>
<evidence type="ECO:0000313" key="2">
    <source>
        <dbReference type="EMBL" id="SNV70788.1"/>
    </source>
</evidence>
<dbReference type="Proteomes" id="UP000215374">
    <property type="component" value="Chromosome 1"/>
</dbReference>
<feature type="compositionally biased region" description="Basic residues" evidence="1">
    <location>
        <begin position="105"/>
        <end position="116"/>
    </location>
</feature>
<gene>
    <name evidence="2" type="ORF">SAMEA4535761_01213</name>
</gene>
<organism evidence="2 3">
    <name type="scientific">Corynebacterium imitans</name>
    <dbReference type="NCBI Taxonomy" id="156978"/>
    <lineage>
        <taxon>Bacteria</taxon>
        <taxon>Bacillati</taxon>
        <taxon>Actinomycetota</taxon>
        <taxon>Actinomycetes</taxon>
        <taxon>Mycobacteriales</taxon>
        <taxon>Corynebacteriaceae</taxon>
        <taxon>Corynebacterium</taxon>
    </lineage>
</organism>
<evidence type="ECO:0000256" key="1">
    <source>
        <dbReference type="SAM" id="MobiDB-lite"/>
    </source>
</evidence>
<protein>
    <submittedName>
        <fullName evidence="2">Uncharacterized protein</fullName>
    </submittedName>
</protein>
<feature type="compositionally biased region" description="Basic and acidic residues" evidence="1">
    <location>
        <begin position="84"/>
        <end position="104"/>
    </location>
</feature>
<name>A0A239ZJ84_9CORY</name>
<sequence>MYLIAEHEDLVEVDFQRFYHLDYRDFYREGGGASRMTLRRMLLLAEHLPPESLFHSAMQDRPPVSEISSVLMDIWTSLNGSQHPRWEQLKRQRRAKERDQAMKRAREKARKFNAAG</sequence>
<dbReference type="AlphaFoldDB" id="A0A239ZJ84"/>
<dbReference type="RefSeq" id="WP_051904827.1">
    <property type="nucleotide sequence ID" value="NZ_CP009211.1"/>
</dbReference>
<proteinExistence type="predicted"/>